<sequence length="367" mass="42537">MHRSGFYILTVLLAFNLALPGLVTASETIVATNSSHTQKQNNPLFTDESVLEFKLSMDYQELLQDRDEDRQYHPAILSYTDASGLVTVMNLKAMVRGNRRRDASVCAFPPLMLNFVRKTSQHTIFNKVNKVKLVTHCINDDYVIREFLVYKLYNVLTNYSFRVRLCRVTYQDLNGKRKTEQKYAFIIEDDDEMAKRNKGKIVPNKLILNMKETSEEEMARVAFFQYMIGNTDWSVPYRHNIDLVSLDSTMAPIPVPFDFDYAGIVSTPYALPPPELQIASVKQRLFRGYSYQANTIRKTINTFNALRTALYGVYTQCDLLDDNYRKRTLKYLDSFYDTLNSPKDFEKKIAKVARKNEENYVTVKGLK</sequence>
<keyword evidence="1" id="KW-0732">Signal</keyword>
<name>A0A6B2H805_9BACT</name>
<evidence type="ECO:0000256" key="1">
    <source>
        <dbReference type="SAM" id="SignalP"/>
    </source>
</evidence>
<keyword evidence="3" id="KW-1185">Reference proteome</keyword>
<comment type="caution">
    <text evidence="2">The sequence shown here is derived from an EMBL/GenBank/DDBJ whole genome shotgun (WGS) entry which is preliminary data.</text>
</comment>
<dbReference type="AlphaFoldDB" id="A0A6B2H805"/>
<protein>
    <recommendedName>
        <fullName evidence="4">YARHG domain-containing protein</fullName>
    </recommendedName>
</protein>
<evidence type="ECO:0000313" key="2">
    <source>
        <dbReference type="EMBL" id="NDK55294.1"/>
    </source>
</evidence>
<evidence type="ECO:0000313" key="3">
    <source>
        <dbReference type="Proteomes" id="UP000478546"/>
    </source>
</evidence>
<feature type="chain" id="PRO_5025454258" description="YARHG domain-containing protein" evidence="1">
    <location>
        <begin position="26"/>
        <end position="367"/>
    </location>
</feature>
<feature type="signal peptide" evidence="1">
    <location>
        <begin position="1"/>
        <end position="25"/>
    </location>
</feature>
<reference evidence="2 3" key="1">
    <citation type="submission" date="2020-01" db="EMBL/GenBank/DDBJ databases">
        <authorList>
            <person name="Kim M.K."/>
        </authorList>
    </citation>
    <scope>NUCLEOTIDE SEQUENCE [LARGE SCALE GENOMIC DNA]</scope>
    <source>
        <strain evidence="2 3">BT213</strain>
    </source>
</reference>
<evidence type="ECO:0008006" key="4">
    <source>
        <dbReference type="Google" id="ProtNLM"/>
    </source>
</evidence>
<proteinExistence type="predicted"/>
<dbReference type="EMBL" id="JAAEAA010000005">
    <property type="protein sequence ID" value="NDK55294.1"/>
    <property type="molecule type" value="Genomic_DNA"/>
</dbReference>
<gene>
    <name evidence="2" type="ORF">GWO68_05130</name>
</gene>
<dbReference type="Proteomes" id="UP000478546">
    <property type="component" value="Unassembled WGS sequence"/>
</dbReference>
<organism evidence="2 3">
    <name type="scientific">Pontibacter fetidus</name>
    <dbReference type="NCBI Taxonomy" id="2700082"/>
    <lineage>
        <taxon>Bacteria</taxon>
        <taxon>Pseudomonadati</taxon>
        <taxon>Bacteroidota</taxon>
        <taxon>Cytophagia</taxon>
        <taxon>Cytophagales</taxon>
        <taxon>Hymenobacteraceae</taxon>
        <taxon>Pontibacter</taxon>
    </lineage>
</organism>
<dbReference type="RefSeq" id="WP_162345352.1">
    <property type="nucleotide sequence ID" value="NZ_JAAEAA010000005.1"/>
</dbReference>
<accession>A0A6B2H805</accession>